<organism evidence="2 3">
    <name type="scientific">Actinomyces lilanjuaniae</name>
    <dbReference type="NCBI Taxonomy" id="2321394"/>
    <lineage>
        <taxon>Bacteria</taxon>
        <taxon>Bacillati</taxon>
        <taxon>Actinomycetota</taxon>
        <taxon>Actinomycetes</taxon>
        <taxon>Actinomycetales</taxon>
        <taxon>Actinomycetaceae</taxon>
        <taxon>Actinomyces</taxon>
    </lineage>
</organism>
<proteinExistence type="predicted"/>
<feature type="transmembrane region" description="Helical" evidence="1">
    <location>
        <begin position="18"/>
        <end position="36"/>
    </location>
</feature>
<evidence type="ECO:0008006" key="4">
    <source>
        <dbReference type="Google" id="ProtNLM"/>
    </source>
</evidence>
<keyword evidence="1" id="KW-0472">Membrane</keyword>
<reference evidence="2 3" key="1">
    <citation type="submission" date="2018-09" db="EMBL/GenBank/DDBJ databases">
        <authorList>
            <person name="Li J."/>
        </authorList>
    </citation>
    <scope>NUCLEOTIDE SEQUENCE [LARGE SCALE GENOMIC DNA]</scope>
    <source>
        <strain evidence="2 3">2129</strain>
    </source>
</reference>
<dbReference type="RefSeq" id="WP_120203410.1">
    <property type="nucleotide sequence ID" value="NZ_CP032514.1"/>
</dbReference>
<feature type="transmembrane region" description="Helical" evidence="1">
    <location>
        <begin position="168"/>
        <end position="185"/>
    </location>
</feature>
<evidence type="ECO:0000313" key="3">
    <source>
        <dbReference type="Proteomes" id="UP000273001"/>
    </source>
</evidence>
<keyword evidence="3" id="KW-1185">Reference proteome</keyword>
<evidence type="ECO:0000256" key="1">
    <source>
        <dbReference type="SAM" id="Phobius"/>
    </source>
</evidence>
<keyword evidence="1" id="KW-0812">Transmembrane</keyword>
<name>A0ABN5PLK5_9ACTO</name>
<feature type="transmembrane region" description="Helical" evidence="1">
    <location>
        <begin position="132"/>
        <end position="156"/>
    </location>
</feature>
<dbReference type="Proteomes" id="UP000273001">
    <property type="component" value="Chromosome"/>
</dbReference>
<feature type="transmembrane region" description="Helical" evidence="1">
    <location>
        <begin position="92"/>
        <end position="112"/>
    </location>
</feature>
<protein>
    <recommendedName>
        <fullName evidence="4">DUF998 domain-containing protein</fullName>
    </recommendedName>
</protein>
<dbReference type="EMBL" id="CP032514">
    <property type="protein sequence ID" value="AYD89086.1"/>
    <property type="molecule type" value="Genomic_DNA"/>
</dbReference>
<evidence type="ECO:0000313" key="2">
    <source>
        <dbReference type="EMBL" id="AYD89086.1"/>
    </source>
</evidence>
<accession>A0ABN5PLK5</accession>
<keyword evidence="1" id="KW-1133">Transmembrane helix</keyword>
<feature type="transmembrane region" description="Helical" evidence="1">
    <location>
        <begin position="67"/>
        <end position="85"/>
    </location>
</feature>
<sequence>MPVGRWLARFLGRAARDLLVVASLVVPTCAVLWLWGHFAGFDYVMAISSEEWRSRRDASQSLWTPGWLWWTVFFGAGFGLSAGAVRHQGRDAWAITVACWSLLFGAALMHFGENLQFALPDHDPCLYEGCWPLYWQAVVVSAPMAVTLVVVIVLGWWAGRVGVWVRRVVPGLVFVGLMFLLALVWEPWVLPFLQGPPPWQGAAP</sequence>
<gene>
    <name evidence="2" type="ORF">D5R93_01690</name>
</gene>